<feature type="transmembrane region" description="Helical" evidence="1">
    <location>
        <begin position="7"/>
        <end position="27"/>
    </location>
</feature>
<reference evidence="2" key="2">
    <citation type="journal article" date="2023" name="Proc. Natl. Acad. Sci. U.S.A.">
        <title>A global phylogenomic analysis of the shiitake genus Lentinula.</title>
        <authorList>
            <person name="Sierra-Patev S."/>
            <person name="Min B."/>
            <person name="Naranjo-Ortiz M."/>
            <person name="Looney B."/>
            <person name="Konkel Z."/>
            <person name="Slot J.C."/>
            <person name="Sakamoto Y."/>
            <person name="Steenwyk J.L."/>
            <person name="Rokas A."/>
            <person name="Carro J."/>
            <person name="Camarero S."/>
            <person name="Ferreira P."/>
            <person name="Molpeceres G."/>
            <person name="Ruiz-Duenas F.J."/>
            <person name="Serrano A."/>
            <person name="Henrissat B."/>
            <person name="Drula E."/>
            <person name="Hughes K.W."/>
            <person name="Mata J.L."/>
            <person name="Ishikawa N.K."/>
            <person name="Vargas-Isla R."/>
            <person name="Ushijima S."/>
            <person name="Smith C.A."/>
            <person name="Donoghue J."/>
            <person name="Ahrendt S."/>
            <person name="Andreopoulos W."/>
            <person name="He G."/>
            <person name="LaButti K."/>
            <person name="Lipzen A."/>
            <person name="Ng V."/>
            <person name="Riley R."/>
            <person name="Sandor L."/>
            <person name="Barry K."/>
            <person name="Martinez A.T."/>
            <person name="Xiao Y."/>
            <person name="Gibbons J.G."/>
            <person name="Terashima K."/>
            <person name="Grigoriev I.V."/>
            <person name="Hibbett D."/>
        </authorList>
    </citation>
    <scope>NUCLEOTIDE SEQUENCE</scope>
    <source>
        <strain evidence="2">Sp2 HRB7682 ss15</strain>
    </source>
</reference>
<dbReference type="EMBL" id="JANVFS010000057">
    <property type="protein sequence ID" value="KAJ4464621.1"/>
    <property type="molecule type" value="Genomic_DNA"/>
</dbReference>
<keyword evidence="1" id="KW-1133">Transmembrane helix</keyword>
<keyword evidence="1" id="KW-0812">Transmembrane</keyword>
<organism evidence="2 3">
    <name type="scientific">Lentinula lateritia</name>
    <dbReference type="NCBI Taxonomy" id="40482"/>
    <lineage>
        <taxon>Eukaryota</taxon>
        <taxon>Fungi</taxon>
        <taxon>Dikarya</taxon>
        <taxon>Basidiomycota</taxon>
        <taxon>Agaricomycotina</taxon>
        <taxon>Agaricomycetes</taxon>
        <taxon>Agaricomycetidae</taxon>
        <taxon>Agaricales</taxon>
        <taxon>Marasmiineae</taxon>
        <taxon>Omphalotaceae</taxon>
        <taxon>Lentinula</taxon>
    </lineage>
</organism>
<keyword evidence="1" id="KW-0472">Membrane</keyword>
<feature type="transmembrane region" description="Helical" evidence="1">
    <location>
        <begin position="81"/>
        <end position="102"/>
    </location>
</feature>
<evidence type="ECO:0008006" key="4">
    <source>
        <dbReference type="Google" id="ProtNLM"/>
    </source>
</evidence>
<evidence type="ECO:0000256" key="1">
    <source>
        <dbReference type="SAM" id="Phobius"/>
    </source>
</evidence>
<reference evidence="2" key="1">
    <citation type="submission" date="2022-08" db="EMBL/GenBank/DDBJ databases">
        <authorList>
            <consortium name="DOE Joint Genome Institute"/>
            <person name="Min B."/>
            <person name="Riley R."/>
            <person name="Sierra-Patev S."/>
            <person name="Naranjo-Ortiz M."/>
            <person name="Looney B."/>
            <person name="Konkel Z."/>
            <person name="Slot J.C."/>
            <person name="Sakamoto Y."/>
            <person name="Steenwyk J.L."/>
            <person name="Rokas A."/>
            <person name="Carro J."/>
            <person name="Camarero S."/>
            <person name="Ferreira P."/>
            <person name="Molpeceres G."/>
            <person name="Ruiz-Duenas F.J."/>
            <person name="Serrano A."/>
            <person name="Henrissat B."/>
            <person name="Drula E."/>
            <person name="Hughes K.W."/>
            <person name="Mata J.L."/>
            <person name="Ishikawa N.K."/>
            <person name="Vargas-Isla R."/>
            <person name="Ushijima S."/>
            <person name="Smith C.A."/>
            <person name="Ahrendt S."/>
            <person name="Andreopoulos W."/>
            <person name="He G."/>
            <person name="Labutti K."/>
            <person name="Lipzen A."/>
            <person name="Ng V."/>
            <person name="Sandor L."/>
            <person name="Barry K."/>
            <person name="Martinez A.T."/>
            <person name="Xiao Y."/>
            <person name="Gibbons J.G."/>
            <person name="Terashima K."/>
            <person name="Hibbett D.S."/>
            <person name="Grigoriev I.V."/>
        </authorList>
    </citation>
    <scope>NUCLEOTIDE SEQUENCE</scope>
    <source>
        <strain evidence="2">Sp2 HRB7682 ss15</strain>
    </source>
</reference>
<name>A0A9W9DE30_9AGAR</name>
<comment type="caution">
    <text evidence="2">The sequence shown here is derived from an EMBL/GenBank/DDBJ whole genome shotgun (WGS) entry which is preliminary data.</text>
</comment>
<dbReference type="Proteomes" id="UP001150238">
    <property type="component" value="Unassembled WGS sequence"/>
</dbReference>
<dbReference type="AlphaFoldDB" id="A0A9W9DE30"/>
<evidence type="ECO:0000313" key="3">
    <source>
        <dbReference type="Proteomes" id="UP001150238"/>
    </source>
</evidence>
<evidence type="ECO:0000313" key="2">
    <source>
        <dbReference type="EMBL" id="KAJ4464621.1"/>
    </source>
</evidence>
<feature type="transmembrane region" description="Helical" evidence="1">
    <location>
        <begin position="47"/>
        <end position="69"/>
    </location>
</feature>
<feature type="transmembrane region" description="Helical" evidence="1">
    <location>
        <begin position="190"/>
        <end position="208"/>
    </location>
</feature>
<accession>A0A9W9DE30</accession>
<protein>
    <recommendedName>
        <fullName evidence="4">Tetraspanin Pls1 family</fullName>
    </recommendedName>
</protein>
<proteinExistence type="predicted"/>
<sequence>MVSRKLMGFWALFDVCLLAAGVVSIIFSVVYRKQDILLNLTISKADLTAALVMGIMLVATFIFSIGAIIQKNHVTIGLVILNYILVADAVVVLVIGSFVWFFSLQQRNNYHALYVELPASSRVFIQDKFSCCGYFNGSDAVESSTFCTSSQIAFTNALDPSDVNNADSFCVTKVTAFTDYTLNQMFSSTYGFMPIVLGLLLFSLCVINKRKEDERFKKIDAKRGGRGFV</sequence>
<gene>
    <name evidence="2" type="ORF">C8J55DRAFT_529744</name>
</gene>